<dbReference type="RefSeq" id="WP_236098717.1">
    <property type="nucleotide sequence ID" value="NZ_JAKGUD010000003.1"/>
</dbReference>
<gene>
    <name evidence="3" type="ORF">L2W38_03895</name>
</gene>
<name>A0ABS9EN56_9BACT</name>
<dbReference type="GO" id="GO:0008168">
    <property type="term" value="F:methyltransferase activity"/>
    <property type="evidence" value="ECO:0007669"/>
    <property type="project" value="UniProtKB-KW"/>
</dbReference>
<keyword evidence="1 3" id="KW-0489">Methyltransferase</keyword>
<evidence type="ECO:0000313" key="4">
    <source>
        <dbReference type="Proteomes" id="UP001200430"/>
    </source>
</evidence>
<reference evidence="3 4" key="1">
    <citation type="submission" date="2022-01" db="EMBL/GenBank/DDBJ databases">
        <title>Dethiosulfovibrio faecalis sp. nov., a novel proteolytic, non-sulfur-reducing bacterium isolated from a marine aquaculture solid waste bioreactor.</title>
        <authorList>
            <person name="Grabowski S."/>
            <person name="Apolinario E."/>
            <person name="Schneider N."/>
            <person name="Marshall C.W."/>
            <person name="Sowers K.R."/>
        </authorList>
    </citation>
    <scope>NUCLEOTIDE SEQUENCE [LARGE SCALE GENOMIC DNA]</scope>
    <source>
        <strain evidence="3 4">DSM 12537</strain>
    </source>
</reference>
<dbReference type="InterPro" id="IPR002052">
    <property type="entry name" value="DNA_methylase_N6_adenine_CS"/>
</dbReference>
<sequence>MKEVRPTTGLVAQALFNILGNLNGVAFLDLFSGTGRIAFEACRRGADPVVSVELVRSRSKAIWKANSFDSHTHISMDVRKGLSWVSRKGFAFDVVFADPPYGARWDETLPDLILSRREILKEDGVFVFEHGREEPVKVSFPWILRDERSYGRSVLSFLELSSSALKEG</sequence>
<dbReference type="SUPFAM" id="SSF53335">
    <property type="entry name" value="S-adenosyl-L-methionine-dependent methyltransferases"/>
    <property type="match status" value="1"/>
</dbReference>
<dbReference type="PROSITE" id="PS00092">
    <property type="entry name" value="N6_MTASE"/>
    <property type="match status" value="1"/>
</dbReference>
<dbReference type="PIRSF" id="PIRSF004553">
    <property type="entry name" value="CHP00095"/>
    <property type="match status" value="1"/>
</dbReference>
<dbReference type="Proteomes" id="UP001200430">
    <property type="component" value="Unassembled WGS sequence"/>
</dbReference>
<dbReference type="PANTHER" id="PTHR43542">
    <property type="entry name" value="METHYLTRANSFERASE"/>
    <property type="match status" value="1"/>
</dbReference>
<dbReference type="Pfam" id="PF03602">
    <property type="entry name" value="Cons_hypoth95"/>
    <property type="match status" value="1"/>
</dbReference>
<organism evidence="3 4">
    <name type="scientific">Dethiosulfovibrio marinus</name>
    <dbReference type="NCBI Taxonomy" id="133532"/>
    <lineage>
        <taxon>Bacteria</taxon>
        <taxon>Thermotogati</taxon>
        <taxon>Synergistota</taxon>
        <taxon>Synergistia</taxon>
        <taxon>Synergistales</taxon>
        <taxon>Dethiosulfovibrionaceae</taxon>
        <taxon>Dethiosulfovibrio</taxon>
    </lineage>
</organism>
<evidence type="ECO:0000313" key="3">
    <source>
        <dbReference type="EMBL" id="MCF4141956.1"/>
    </source>
</evidence>
<dbReference type="EMBL" id="JAKGUD010000003">
    <property type="protein sequence ID" value="MCF4141956.1"/>
    <property type="molecule type" value="Genomic_DNA"/>
</dbReference>
<dbReference type="PANTHER" id="PTHR43542:SF1">
    <property type="entry name" value="METHYLTRANSFERASE"/>
    <property type="match status" value="1"/>
</dbReference>
<proteinExistence type="predicted"/>
<accession>A0ABS9EN56</accession>
<dbReference type="CDD" id="cd02440">
    <property type="entry name" value="AdoMet_MTases"/>
    <property type="match status" value="1"/>
</dbReference>
<dbReference type="InterPro" id="IPR004398">
    <property type="entry name" value="RNA_MeTrfase_RsmD"/>
</dbReference>
<keyword evidence="4" id="KW-1185">Reference proteome</keyword>
<protein>
    <submittedName>
        <fullName evidence="3">RsmD family RNA methyltransferase</fullName>
    </submittedName>
</protein>
<evidence type="ECO:0000256" key="1">
    <source>
        <dbReference type="ARBA" id="ARBA00022603"/>
    </source>
</evidence>
<evidence type="ECO:0000256" key="2">
    <source>
        <dbReference type="ARBA" id="ARBA00022679"/>
    </source>
</evidence>
<dbReference type="Gene3D" id="3.40.50.150">
    <property type="entry name" value="Vaccinia Virus protein VP39"/>
    <property type="match status" value="1"/>
</dbReference>
<comment type="caution">
    <text evidence="3">The sequence shown here is derived from an EMBL/GenBank/DDBJ whole genome shotgun (WGS) entry which is preliminary data.</text>
</comment>
<keyword evidence="2" id="KW-0808">Transferase</keyword>
<dbReference type="InterPro" id="IPR029063">
    <property type="entry name" value="SAM-dependent_MTases_sf"/>
</dbReference>
<dbReference type="GO" id="GO:0032259">
    <property type="term" value="P:methylation"/>
    <property type="evidence" value="ECO:0007669"/>
    <property type="project" value="UniProtKB-KW"/>
</dbReference>